<dbReference type="EMBL" id="JAJNBZ010000003">
    <property type="protein sequence ID" value="MCE5169002.1"/>
    <property type="molecule type" value="Genomic_DNA"/>
</dbReference>
<dbReference type="Proteomes" id="UP001199916">
    <property type="component" value="Unassembled WGS sequence"/>
</dbReference>
<protein>
    <submittedName>
        <fullName evidence="3">YkyA family protein</fullName>
    </submittedName>
</protein>
<sequence>MASWKKFTAIAALLSVVVGLTGCGAAPTTKIFEAFEKASSAEVNVTAALETLKTLEDKDEKQYINILDQGKTDNRNVQTLIDNTNKALEERKQAIEQVKVHLDDARSQMGELDKAIAKLKDEELKKQAEQAYTAYVKRYDTFKALHEKYGQWLEREQFIYDELKSQNTKLKSITTGISERNEVYRQVEELKTQFNDYTTQFNTLKSDFYKGAGLQVTKTEGNQDDNAEQQEG</sequence>
<dbReference type="SUPFAM" id="SSF140423">
    <property type="entry name" value="MW0975(SA0943)-like"/>
    <property type="match status" value="1"/>
</dbReference>
<dbReference type="InterPro" id="IPR019454">
    <property type="entry name" value="Lipoprot_YkyA-like"/>
</dbReference>
<evidence type="ECO:0000313" key="4">
    <source>
        <dbReference type="Proteomes" id="UP001199916"/>
    </source>
</evidence>
<feature type="coiled-coil region" evidence="1">
    <location>
        <begin position="85"/>
        <end position="122"/>
    </location>
</feature>
<keyword evidence="1" id="KW-0175">Coiled coil</keyword>
<dbReference type="Pfam" id="PF10368">
    <property type="entry name" value="YkyA"/>
    <property type="match status" value="1"/>
</dbReference>
<accession>A0ABS8YDA7</accession>
<feature type="signal peptide" evidence="2">
    <location>
        <begin position="1"/>
        <end position="25"/>
    </location>
</feature>
<feature type="chain" id="PRO_5047449609" evidence="2">
    <location>
        <begin position="26"/>
        <end position="232"/>
    </location>
</feature>
<name>A0ABS8YDA7_9BACL</name>
<proteinExistence type="predicted"/>
<dbReference type="Gene3D" id="1.20.120.570">
    <property type="entry name" value="YkyA-like"/>
    <property type="match status" value="1"/>
</dbReference>
<feature type="coiled-coil region" evidence="1">
    <location>
        <begin position="180"/>
        <end position="207"/>
    </location>
</feature>
<evidence type="ECO:0000256" key="2">
    <source>
        <dbReference type="SAM" id="SignalP"/>
    </source>
</evidence>
<evidence type="ECO:0000256" key="1">
    <source>
        <dbReference type="SAM" id="Coils"/>
    </source>
</evidence>
<comment type="caution">
    <text evidence="3">The sequence shown here is derived from an EMBL/GenBank/DDBJ whole genome shotgun (WGS) entry which is preliminary data.</text>
</comment>
<reference evidence="3 4" key="1">
    <citation type="submission" date="2021-11" db="EMBL/GenBank/DDBJ databases">
        <title>Draft genome sequence of Paenibacillus profundus YoMME, a new Gram-positive bacteria with exoelectrogenic properties.</title>
        <authorList>
            <person name="Hubenova Y."/>
            <person name="Hubenova E."/>
            <person name="Manasiev Y."/>
            <person name="Peykov S."/>
            <person name="Mitov M."/>
        </authorList>
    </citation>
    <scope>NUCLEOTIDE SEQUENCE [LARGE SCALE GENOMIC DNA]</scope>
    <source>
        <strain evidence="3 4">YoMME</strain>
    </source>
</reference>
<dbReference type="InterPro" id="IPR036785">
    <property type="entry name" value="YkyA-like_sf"/>
</dbReference>
<dbReference type="PROSITE" id="PS51257">
    <property type="entry name" value="PROKAR_LIPOPROTEIN"/>
    <property type="match status" value="1"/>
</dbReference>
<keyword evidence="4" id="KW-1185">Reference proteome</keyword>
<evidence type="ECO:0000313" key="3">
    <source>
        <dbReference type="EMBL" id="MCE5169002.1"/>
    </source>
</evidence>
<keyword evidence="2" id="KW-0732">Signal</keyword>
<organism evidence="3 4">
    <name type="scientific">Paenibacillus profundus</name>
    <dbReference type="NCBI Taxonomy" id="1173085"/>
    <lineage>
        <taxon>Bacteria</taxon>
        <taxon>Bacillati</taxon>
        <taxon>Bacillota</taxon>
        <taxon>Bacilli</taxon>
        <taxon>Bacillales</taxon>
        <taxon>Paenibacillaceae</taxon>
        <taxon>Paenibacillus</taxon>
    </lineage>
</organism>
<gene>
    <name evidence="3" type="ORF">LQV63_06725</name>
</gene>
<dbReference type="RefSeq" id="WP_233696112.1">
    <property type="nucleotide sequence ID" value="NZ_JAJNBZ010000003.1"/>
</dbReference>